<dbReference type="AlphaFoldDB" id="M5C8B1"/>
<organism evidence="2 3">
    <name type="scientific">Thanatephorus cucumeris (strain AG1-IB / isolate 7/3/14)</name>
    <name type="common">Lettuce bottom rot fungus</name>
    <name type="synonym">Rhizoctonia solani</name>
    <dbReference type="NCBI Taxonomy" id="1108050"/>
    <lineage>
        <taxon>Eukaryota</taxon>
        <taxon>Fungi</taxon>
        <taxon>Dikarya</taxon>
        <taxon>Basidiomycota</taxon>
        <taxon>Agaricomycotina</taxon>
        <taxon>Agaricomycetes</taxon>
        <taxon>Cantharellales</taxon>
        <taxon>Ceratobasidiaceae</taxon>
        <taxon>Rhizoctonia</taxon>
        <taxon>Rhizoctonia solani AG-1</taxon>
    </lineage>
</organism>
<feature type="compositionally biased region" description="Polar residues" evidence="1">
    <location>
        <begin position="378"/>
        <end position="388"/>
    </location>
</feature>
<sequence>MARFSAIEFALCVLSMFGRVIDENRIAVQVLLEAIKSYNPSTRTFGKQAAKQVGYGARSSLRAFAMYLGKTYNMKQLRTEEGAQAILHTILDPVIGSLTAKELARLKKGVPEAARQTWCVGEGEVRTAVREFLVKAWREGRREYWLGVWQKGNEGIGASGQGDQAEDVRNGGDQPTVEDQEVPGSELPSDYAVVPMMATLKRRARVARISRCGSFPSAVDVCLGLGSLGSNHWCMGKDAIWHPHGWKLFYPAEFSSLYREETAPTDFRFPPSGMLSSTMEATKSPKSDHADAVQTMDMTRKLRQWEDEWEKRELGAWKAAIYRDSALWYIAEHLDNSRMQHAHGWKKFDKTARSAHKETGYRFPLDGSGCSTPELGSGATSSVDSTDTLETEGRYKKWEDKWEAEQLGKWADGLKSRARGNEVGLWKRLVGLWKSGGGEWWMGIGEEADEVDDGGMERAMDAPRTLGTKYGRLVGLA</sequence>
<evidence type="ECO:0000256" key="1">
    <source>
        <dbReference type="SAM" id="MobiDB-lite"/>
    </source>
</evidence>
<dbReference type="Proteomes" id="UP000012065">
    <property type="component" value="Unassembled WGS sequence"/>
</dbReference>
<feature type="region of interest" description="Disordered" evidence="1">
    <location>
        <begin position="156"/>
        <end position="186"/>
    </location>
</feature>
<comment type="caution">
    <text evidence="2">The sequence shown here is derived from an EMBL/GenBank/DDBJ whole genome shotgun (WGS) entry which is preliminary data.</text>
</comment>
<proteinExistence type="predicted"/>
<reference evidence="2 3" key="1">
    <citation type="journal article" date="2013" name="J. Biotechnol.">
        <title>Establishment and interpretation of the genome sequence of the phytopathogenic fungus Rhizoctonia solani AG1-IB isolate 7/3/14.</title>
        <authorList>
            <person name="Wibberg D.W."/>
            <person name="Jelonek L.J."/>
            <person name="Rupp O.R."/>
            <person name="Hennig M.H."/>
            <person name="Eikmeyer F.E."/>
            <person name="Goesmann A.G."/>
            <person name="Hartmann A.H."/>
            <person name="Borriss R.B."/>
            <person name="Grosch R.G."/>
            <person name="Puehler A.P."/>
            <person name="Schlueter A.S."/>
        </authorList>
    </citation>
    <scope>NUCLEOTIDE SEQUENCE [LARGE SCALE GENOMIC DNA]</scope>
    <source>
        <strain evidence="3">AG1-IB / isolate 7/3/14</strain>
    </source>
</reference>
<accession>M5C8B1</accession>
<dbReference type="EMBL" id="CAOJ01009208">
    <property type="protein sequence ID" value="CCO32062.1"/>
    <property type="molecule type" value="Genomic_DNA"/>
</dbReference>
<protein>
    <submittedName>
        <fullName evidence="2">Uncharacterized protein</fullName>
    </submittedName>
</protein>
<feature type="region of interest" description="Disordered" evidence="1">
    <location>
        <begin position="365"/>
        <end position="388"/>
    </location>
</feature>
<name>M5C8B1_THACB</name>
<evidence type="ECO:0000313" key="2">
    <source>
        <dbReference type="EMBL" id="CCO32062.1"/>
    </source>
</evidence>
<dbReference type="HOGENOM" id="CLU_057755_0_0_1"/>
<evidence type="ECO:0000313" key="3">
    <source>
        <dbReference type="Proteomes" id="UP000012065"/>
    </source>
</evidence>
<gene>
    <name evidence="2" type="ORF">BN14_06115</name>
</gene>